<dbReference type="InterPro" id="IPR012349">
    <property type="entry name" value="Split_barrel_FMN-bd"/>
</dbReference>
<dbReference type="OrthoDB" id="3778270at2"/>
<name>A0A8H9J1T2_9PSEU</name>
<dbReference type="RefSeq" id="WP_145937169.1">
    <property type="nucleotide sequence ID" value="NZ_BNAV01000011.1"/>
</dbReference>
<dbReference type="Gene3D" id="2.30.110.10">
    <property type="entry name" value="Electron Transport, Fmn-binding Protein, Chain A"/>
    <property type="match status" value="1"/>
</dbReference>
<organism evidence="1 2">
    <name type="scientific">Amycolatopsis bartoniae</name>
    <dbReference type="NCBI Taxonomy" id="941986"/>
    <lineage>
        <taxon>Bacteria</taxon>
        <taxon>Bacillati</taxon>
        <taxon>Actinomycetota</taxon>
        <taxon>Actinomycetes</taxon>
        <taxon>Pseudonocardiales</taxon>
        <taxon>Pseudonocardiaceae</taxon>
        <taxon>Amycolatopsis</taxon>
    </lineage>
</organism>
<dbReference type="NCBIfam" id="TIGR00026">
    <property type="entry name" value="hi_GC_TIGR00026"/>
    <property type="match status" value="1"/>
</dbReference>
<dbReference type="AlphaFoldDB" id="A0A8H9J1T2"/>
<dbReference type="EMBL" id="BNAV01000011">
    <property type="protein sequence ID" value="GHF75847.1"/>
    <property type="molecule type" value="Genomic_DNA"/>
</dbReference>
<comment type="caution">
    <text evidence="1">The sequence shown here is derived from an EMBL/GenBank/DDBJ whole genome shotgun (WGS) entry which is preliminary data.</text>
</comment>
<evidence type="ECO:0000313" key="2">
    <source>
        <dbReference type="Proteomes" id="UP000658656"/>
    </source>
</evidence>
<proteinExistence type="predicted"/>
<keyword evidence="2" id="KW-1185">Reference proteome</keyword>
<dbReference type="InterPro" id="IPR004378">
    <property type="entry name" value="F420H2_quin_Rdtase"/>
</dbReference>
<reference evidence="1" key="1">
    <citation type="journal article" date="2014" name="Int. J. Syst. Evol. Microbiol.">
        <title>Complete genome sequence of Corynebacterium casei LMG S-19264T (=DSM 44701T), isolated from a smear-ripened cheese.</title>
        <authorList>
            <consortium name="US DOE Joint Genome Institute (JGI-PGF)"/>
            <person name="Walter F."/>
            <person name="Albersmeier A."/>
            <person name="Kalinowski J."/>
            <person name="Ruckert C."/>
        </authorList>
    </citation>
    <scope>NUCLEOTIDE SEQUENCE</scope>
    <source>
        <strain evidence="1">CGMCC 4.7679</strain>
    </source>
</reference>
<dbReference type="GO" id="GO:0016491">
    <property type="term" value="F:oxidoreductase activity"/>
    <property type="evidence" value="ECO:0007669"/>
    <property type="project" value="InterPro"/>
</dbReference>
<gene>
    <name evidence="1" type="ORF">GCM10017566_57100</name>
</gene>
<protein>
    <submittedName>
        <fullName evidence="1">Nitroreductase</fullName>
    </submittedName>
</protein>
<sequence>MVLPKQLARINRVVTNRVLGPLARQAPGFGKIVHRGRRSGREYRTPVNVFATPTGYVVALTYGPDADWVRNVLAEGGCQLETRGTLVQLTNPRIVHDEQRRAAPVPVRQVLTLVGVTDFLHLDRVSPASPSAG</sequence>
<dbReference type="Proteomes" id="UP000658656">
    <property type="component" value="Unassembled WGS sequence"/>
</dbReference>
<accession>A0A8H9J1T2</accession>
<reference evidence="1" key="2">
    <citation type="submission" date="2020-09" db="EMBL/GenBank/DDBJ databases">
        <authorList>
            <person name="Sun Q."/>
            <person name="Zhou Y."/>
        </authorList>
    </citation>
    <scope>NUCLEOTIDE SEQUENCE</scope>
    <source>
        <strain evidence="1">CGMCC 4.7679</strain>
    </source>
</reference>
<evidence type="ECO:0000313" key="1">
    <source>
        <dbReference type="EMBL" id="GHF75847.1"/>
    </source>
</evidence>